<protein>
    <recommendedName>
        <fullName evidence="4">Flagellar hook-associated protein 1</fullName>
    </recommendedName>
</protein>
<evidence type="ECO:0000259" key="7">
    <source>
        <dbReference type="Pfam" id="PF00460"/>
    </source>
</evidence>
<evidence type="ECO:0000256" key="2">
    <source>
        <dbReference type="ARBA" id="ARBA00004613"/>
    </source>
</evidence>
<organism evidence="10 11">
    <name type="scientific">Lachnoclostridium phytofermentans (strain ATCC 700394 / DSM 18823 / ISDg)</name>
    <name type="common">Clostridium phytofermentans</name>
    <dbReference type="NCBI Taxonomy" id="357809"/>
    <lineage>
        <taxon>Bacteria</taxon>
        <taxon>Bacillati</taxon>
        <taxon>Bacillota</taxon>
        <taxon>Clostridia</taxon>
        <taxon>Lachnospirales</taxon>
        <taxon>Lachnospiraceae</taxon>
    </lineage>
</organism>
<evidence type="ECO:0000256" key="1">
    <source>
        <dbReference type="ARBA" id="ARBA00004365"/>
    </source>
</evidence>
<dbReference type="GO" id="GO:0005198">
    <property type="term" value="F:structural molecule activity"/>
    <property type="evidence" value="ECO:0007669"/>
    <property type="project" value="InterPro"/>
</dbReference>
<dbReference type="HOGENOM" id="CLU_012762_1_1_9"/>
<gene>
    <name evidence="10" type="ordered locus">Cphy_0306</name>
</gene>
<keyword evidence="10" id="KW-0969">Cilium</keyword>
<evidence type="ECO:0000256" key="4">
    <source>
        <dbReference type="ARBA" id="ARBA00016244"/>
    </source>
</evidence>
<dbReference type="AlphaFoldDB" id="A9KSP9"/>
<dbReference type="KEGG" id="cpy:Cphy_0306"/>
<dbReference type="NCBIfam" id="TIGR02492">
    <property type="entry name" value="flgK_ends"/>
    <property type="match status" value="1"/>
</dbReference>
<dbReference type="InterPro" id="IPR002371">
    <property type="entry name" value="FlgK"/>
</dbReference>
<comment type="similarity">
    <text evidence="3">Belongs to the flagella basal body rod proteins family.</text>
</comment>
<evidence type="ECO:0000256" key="3">
    <source>
        <dbReference type="ARBA" id="ARBA00009677"/>
    </source>
</evidence>
<accession>A9KSP9</accession>
<dbReference type="Pfam" id="PF00460">
    <property type="entry name" value="Flg_bb_rod"/>
    <property type="match status" value="1"/>
</dbReference>
<keyword evidence="10" id="KW-0966">Cell projection</keyword>
<feature type="domain" description="Flagellar hook-associated protein FlgK helical" evidence="9">
    <location>
        <begin position="331"/>
        <end position="431"/>
    </location>
</feature>
<dbReference type="Pfam" id="PF06429">
    <property type="entry name" value="Flg_bbr_C"/>
    <property type="match status" value="1"/>
</dbReference>
<dbReference type="eggNOG" id="COG1256">
    <property type="taxonomic scope" value="Bacteria"/>
</dbReference>
<dbReference type="PANTHER" id="PTHR30033">
    <property type="entry name" value="FLAGELLAR HOOK-ASSOCIATED PROTEIN 1"/>
    <property type="match status" value="1"/>
</dbReference>
<dbReference type="InterPro" id="IPR010930">
    <property type="entry name" value="Flg_bb/hook_C_dom"/>
</dbReference>
<keyword evidence="6" id="KW-0975">Bacterial flagellum</keyword>
<keyword evidence="10" id="KW-0282">Flagellum</keyword>
<dbReference type="GO" id="GO:0005576">
    <property type="term" value="C:extracellular region"/>
    <property type="evidence" value="ECO:0007669"/>
    <property type="project" value="UniProtKB-SubCell"/>
</dbReference>
<evidence type="ECO:0000259" key="8">
    <source>
        <dbReference type="Pfam" id="PF06429"/>
    </source>
</evidence>
<keyword evidence="11" id="KW-1185">Reference proteome</keyword>
<dbReference type="GO" id="GO:0009424">
    <property type="term" value="C:bacterial-type flagellum hook"/>
    <property type="evidence" value="ECO:0007669"/>
    <property type="project" value="InterPro"/>
</dbReference>
<name>A9KSP9_LACP7</name>
<dbReference type="STRING" id="357809.Cphy_0306"/>
<dbReference type="EMBL" id="CP000885">
    <property type="protein sequence ID" value="ABX40693.1"/>
    <property type="molecule type" value="Genomic_DNA"/>
</dbReference>
<comment type="subcellular location">
    <subcellularLocation>
        <location evidence="1">Bacterial flagellum</location>
    </subcellularLocation>
    <subcellularLocation>
        <location evidence="2">Secreted</location>
    </subcellularLocation>
</comment>
<evidence type="ECO:0000259" key="9">
    <source>
        <dbReference type="Pfam" id="PF22638"/>
    </source>
</evidence>
<dbReference type="InterPro" id="IPR053927">
    <property type="entry name" value="FlgK_helical"/>
</dbReference>
<dbReference type="GO" id="GO:0044780">
    <property type="term" value="P:bacterial-type flagellum assembly"/>
    <property type="evidence" value="ECO:0007669"/>
    <property type="project" value="InterPro"/>
</dbReference>
<sequence length="613" mass="67506">MPSTFFGLSIGNSGLYASQAGLNTTAHNIANIETEGFSRQVAKQQAGTALRVNSSYGMVGTGVDIKGVTQIRDSYYDLKYMKNNTMYGAYSTKEYYLTSIENYFNEVKLEGFLTNFDNMYNSLQELSKQPEDLTVRTQVTNMAQSTCDYVNSLSTSLSRLQEECNFEIKNQVERVNSLAQQIAIVTKQINTIEVNGGTANDLRDQRALMVDELSGFATVSVNERIVGDNVGVTSYTVKLDGQTLVDNYEANQLKVVPRDTKVNQLDATGLFNVCWSNGQPVDLNSPTMGGTLKALIQVRDGNNKEGYQGKAIASAGDTTITVTSTNKNNVEDLNIASNGIITIGNREYHYNGFAVTKDEDTGEFIYEFSLDEPVKVDVNEETAHIGKQVDYKGIPYYMAQLNKFARTYAKAFNDVHKSGQDLNGDQGLDFFNGVDVVTGKNFIFDKSPSDEGNGYLFTSKTGAYAGDYADEPNFASYYLLTADTFGVTKAVYSDPKKLATASSIENGVANADNVQKLLALKDDVRMFGQGKPAQFFQTLVAEIGIDAKQASNFAENQMNILSAVQNQRLSISGVDQEEEAMNLVRYQKAYNLSAKVISIMDQIYDRLINYMGA</sequence>
<dbReference type="RefSeq" id="WP_012198336.1">
    <property type="nucleotide sequence ID" value="NC_010001.1"/>
</dbReference>
<dbReference type="Pfam" id="PF22638">
    <property type="entry name" value="FlgK_D1"/>
    <property type="match status" value="2"/>
</dbReference>
<evidence type="ECO:0000313" key="10">
    <source>
        <dbReference type="EMBL" id="ABX40693.1"/>
    </source>
</evidence>
<evidence type="ECO:0000256" key="5">
    <source>
        <dbReference type="ARBA" id="ARBA00022525"/>
    </source>
</evidence>
<dbReference type="PRINTS" id="PR01005">
    <property type="entry name" value="FLGHOOKAP1"/>
</dbReference>
<keyword evidence="5" id="KW-0964">Secreted</keyword>
<evidence type="ECO:0000313" key="11">
    <source>
        <dbReference type="Proteomes" id="UP000000370"/>
    </source>
</evidence>
<dbReference type="SUPFAM" id="SSF64518">
    <property type="entry name" value="Phase 1 flagellin"/>
    <property type="match status" value="1"/>
</dbReference>
<dbReference type="OrthoDB" id="9802553at2"/>
<feature type="domain" description="Flagellar hook-associated protein FlgK helical" evidence="9">
    <location>
        <begin position="97"/>
        <end position="302"/>
    </location>
</feature>
<dbReference type="InterPro" id="IPR001444">
    <property type="entry name" value="Flag_bb_rod_N"/>
</dbReference>
<proteinExistence type="inferred from homology"/>
<reference evidence="11" key="1">
    <citation type="submission" date="2007-11" db="EMBL/GenBank/DDBJ databases">
        <title>Complete genome sequence of Clostridium phytofermentans ISDg.</title>
        <authorList>
            <person name="Leschine S.B."/>
            <person name="Warnick T.A."/>
            <person name="Blanchard J.L."/>
            <person name="Schnell D.J."/>
            <person name="Petit E.L."/>
            <person name="LaTouf W.G."/>
            <person name="Copeland A."/>
            <person name="Lucas S."/>
            <person name="Lapidus A."/>
            <person name="Barry K."/>
            <person name="Glavina del Rio T."/>
            <person name="Dalin E."/>
            <person name="Tice H."/>
            <person name="Pitluck S."/>
            <person name="Kiss H."/>
            <person name="Brettin T."/>
            <person name="Bruce D."/>
            <person name="Detter J.C."/>
            <person name="Han C."/>
            <person name="Kuske C."/>
            <person name="Schmutz J."/>
            <person name="Larimer F."/>
            <person name="Land M."/>
            <person name="Hauser L."/>
            <person name="Kyrpides N."/>
            <person name="Kim E.A."/>
            <person name="Richardson P."/>
        </authorList>
    </citation>
    <scope>NUCLEOTIDE SEQUENCE [LARGE SCALE GENOMIC DNA]</scope>
    <source>
        <strain evidence="11">ATCC 700394 / DSM 18823 / ISDg</strain>
    </source>
</reference>
<dbReference type="Proteomes" id="UP000000370">
    <property type="component" value="Chromosome"/>
</dbReference>
<feature type="domain" description="Flagellar basal body rod protein N-terminal" evidence="7">
    <location>
        <begin position="10"/>
        <end position="37"/>
    </location>
</feature>
<dbReference type="PANTHER" id="PTHR30033:SF1">
    <property type="entry name" value="FLAGELLAR HOOK-ASSOCIATED PROTEIN 1"/>
    <property type="match status" value="1"/>
</dbReference>
<evidence type="ECO:0000256" key="6">
    <source>
        <dbReference type="ARBA" id="ARBA00023143"/>
    </source>
</evidence>
<feature type="domain" description="Flagellar basal-body/hook protein C-terminal" evidence="8">
    <location>
        <begin position="566"/>
        <end position="609"/>
    </location>
</feature>